<dbReference type="SUPFAM" id="SSF52009">
    <property type="entry name" value="Phosphohistidine domain"/>
    <property type="match status" value="1"/>
</dbReference>
<keyword evidence="25" id="KW-1185">Reference proteome</keyword>
<dbReference type="Pfam" id="PF02896">
    <property type="entry name" value="PEP-utilizers_C"/>
    <property type="match status" value="1"/>
</dbReference>
<dbReference type="PROSITE" id="PS00742">
    <property type="entry name" value="PEP_ENZYMES_2"/>
    <property type="match status" value="1"/>
</dbReference>
<evidence type="ECO:0000256" key="14">
    <source>
        <dbReference type="ARBA" id="ARBA00022777"/>
    </source>
</evidence>
<dbReference type="InterPro" id="IPR023151">
    <property type="entry name" value="PEP_util_CS"/>
</dbReference>
<evidence type="ECO:0000256" key="19">
    <source>
        <dbReference type="PIRSR" id="PIRSR000732-2"/>
    </source>
</evidence>
<comment type="cofactor">
    <cofactor evidence="2 17 20">
        <name>Mg(2+)</name>
        <dbReference type="ChEBI" id="CHEBI:18420"/>
    </cofactor>
</comment>
<feature type="binding site" evidence="19">
    <location>
        <position position="302"/>
    </location>
    <ligand>
        <name>phosphoenolpyruvate</name>
        <dbReference type="ChEBI" id="CHEBI:58702"/>
    </ligand>
</feature>
<evidence type="ECO:0000256" key="5">
    <source>
        <dbReference type="ARBA" id="ARBA00007837"/>
    </source>
</evidence>
<feature type="binding site" evidence="19">
    <location>
        <position position="338"/>
    </location>
    <ligand>
        <name>phosphoenolpyruvate</name>
        <dbReference type="ChEBI" id="CHEBI:58702"/>
    </ligand>
</feature>
<evidence type="ECO:0000259" key="21">
    <source>
        <dbReference type="Pfam" id="PF00391"/>
    </source>
</evidence>
<dbReference type="GO" id="GO:0005737">
    <property type="term" value="C:cytoplasm"/>
    <property type="evidence" value="ECO:0007669"/>
    <property type="project" value="UniProtKB-SubCell"/>
</dbReference>
<keyword evidence="12 17" id="KW-0598">Phosphotransferase system</keyword>
<evidence type="ECO:0000313" key="25">
    <source>
        <dbReference type="Proteomes" id="UP000245634"/>
    </source>
</evidence>
<organism evidence="24 25">
    <name type="scientific">Tumebacillus permanentifrigoris</name>
    <dbReference type="NCBI Taxonomy" id="378543"/>
    <lineage>
        <taxon>Bacteria</taxon>
        <taxon>Bacillati</taxon>
        <taxon>Bacillota</taxon>
        <taxon>Bacilli</taxon>
        <taxon>Bacillales</taxon>
        <taxon>Alicyclobacillaceae</taxon>
        <taxon>Tumebacillus</taxon>
    </lineage>
</organism>
<evidence type="ECO:0000256" key="1">
    <source>
        <dbReference type="ARBA" id="ARBA00000683"/>
    </source>
</evidence>
<dbReference type="InterPro" id="IPR000121">
    <property type="entry name" value="PEP_util_C"/>
</dbReference>
<feature type="binding site" evidence="19">
    <location>
        <begin position="460"/>
        <end position="461"/>
    </location>
    <ligand>
        <name>phosphoenolpyruvate</name>
        <dbReference type="ChEBI" id="CHEBI:58702"/>
    </ligand>
</feature>
<dbReference type="GO" id="GO:0016301">
    <property type="term" value="F:kinase activity"/>
    <property type="evidence" value="ECO:0007669"/>
    <property type="project" value="UniProtKB-KW"/>
</dbReference>
<dbReference type="Gene3D" id="3.50.30.10">
    <property type="entry name" value="Phosphohistidine domain"/>
    <property type="match status" value="1"/>
</dbReference>
<reference evidence="24 25" key="1">
    <citation type="submission" date="2018-05" db="EMBL/GenBank/DDBJ databases">
        <title>Genomic Encyclopedia of Type Strains, Phase IV (KMG-IV): sequencing the most valuable type-strain genomes for metagenomic binning, comparative biology and taxonomic classification.</title>
        <authorList>
            <person name="Goeker M."/>
        </authorList>
    </citation>
    <scope>NUCLEOTIDE SEQUENCE [LARGE SCALE GENOMIC DNA]</scope>
    <source>
        <strain evidence="24 25">DSM 18773</strain>
    </source>
</reference>
<keyword evidence="8 17" id="KW-0813">Transport</keyword>
<feature type="binding site" evidence="19">
    <location>
        <position position="471"/>
    </location>
    <ligand>
        <name>phosphoenolpyruvate</name>
        <dbReference type="ChEBI" id="CHEBI:58702"/>
    </ligand>
</feature>
<evidence type="ECO:0000256" key="11">
    <source>
        <dbReference type="ARBA" id="ARBA00022679"/>
    </source>
</evidence>
<dbReference type="InterPro" id="IPR036637">
    <property type="entry name" value="Phosphohistidine_dom_sf"/>
</dbReference>
<evidence type="ECO:0000256" key="12">
    <source>
        <dbReference type="ARBA" id="ARBA00022683"/>
    </source>
</evidence>
<dbReference type="OrthoDB" id="9765468at2"/>
<evidence type="ECO:0000256" key="20">
    <source>
        <dbReference type="PIRSR" id="PIRSR000732-3"/>
    </source>
</evidence>
<dbReference type="Pfam" id="PF05524">
    <property type="entry name" value="PEP-utilisers_N"/>
    <property type="match status" value="1"/>
</dbReference>
<dbReference type="Gene3D" id="3.20.20.60">
    <property type="entry name" value="Phosphoenolpyruvate-binding domains"/>
    <property type="match status" value="1"/>
</dbReference>
<comment type="subcellular location">
    <subcellularLocation>
        <location evidence="4 17">Cytoplasm</location>
    </subcellularLocation>
</comment>
<dbReference type="EMBL" id="QGGL01000019">
    <property type="protein sequence ID" value="PWK06651.1"/>
    <property type="molecule type" value="Genomic_DNA"/>
</dbReference>
<feature type="active site" description="Tele-phosphohistidine intermediate" evidence="18">
    <location>
        <position position="195"/>
    </location>
</feature>
<comment type="similarity">
    <text evidence="5 17">Belongs to the PEP-utilizing enzyme family.</text>
</comment>
<feature type="domain" description="PEP-utilising enzyme mobile" evidence="21">
    <location>
        <begin position="159"/>
        <end position="231"/>
    </location>
</feature>
<evidence type="ECO:0000256" key="10">
    <source>
        <dbReference type="ARBA" id="ARBA00022597"/>
    </source>
</evidence>
<keyword evidence="15 17" id="KW-0460">Magnesium</keyword>
<evidence type="ECO:0000256" key="13">
    <source>
        <dbReference type="ARBA" id="ARBA00022723"/>
    </source>
</evidence>
<evidence type="ECO:0000256" key="8">
    <source>
        <dbReference type="ARBA" id="ARBA00022448"/>
    </source>
</evidence>
<feature type="binding site" evidence="20">
    <location>
        <position position="437"/>
    </location>
    <ligand>
        <name>Mg(2+)</name>
        <dbReference type="ChEBI" id="CHEBI:18420"/>
    </ligand>
</feature>
<evidence type="ECO:0000256" key="16">
    <source>
        <dbReference type="ARBA" id="ARBA00033235"/>
    </source>
</evidence>
<evidence type="ECO:0000256" key="6">
    <source>
        <dbReference type="ARBA" id="ARBA00012232"/>
    </source>
</evidence>
<dbReference type="GO" id="GO:0046872">
    <property type="term" value="F:metal ion binding"/>
    <property type="evidence" value="ECO:0007669"/>
    <property type="project" value="UniProtKB-KW"/>
</dbReference>
<feature type="domain" description="PEP-utilising enzyme C-terminal" evidence="22">
    <location>
        <begin position="262"/>
        <end position="545"/>
    </location>
</feature>
<dbReference type="InterPro" id="IPR050499">
    <property type="entry name" value="PEP-utilizing_PTS_enzyme"/>
</dbReference>
<evidence type="ECO:0000259" key="22">
    <source>
        <dbReference type="Pfam" id="PF02896"/>
    </source>
</evidence>
<feature type="domain" description="Phosphotransferase system enzyme I N-terminal" evidence="23">
    <location>
        <begin position="7"/>
        <end position="132"/>
    </location>
</feature>
<dbReference type="PANTHER" id="PTHR46244:SF3">
    <property type="entry name" value="PHOSPHOENOLPYRUVATE-PROTEIN PHOSPHOTRANSFERASE"/>
    <property type="match status" value="1"/>
</dbReference>
<dbReference type="RefSeq" id="WP_109690840.1">
    <property type="nucleotide sequence ID" value="NZ_QGGL01000019.1"/>
</dbReference>
<evidence type="ECO:0000256" key="15">
    <source>
        <dbReference type="ARBA" id="ARBA00022842"/>
    </source>
</evidence>
<dbReference type="GO" id="GO:0008965">
    <property type="term" value="F:phosphoenolpyruvate-protein phosphotransferase activity"/>
    <property type="evidence" value="ECO:0007669"/>
    <property type="project" value="UniProtKB-EC"/>
</dbReference>
<evidence type="ECO:0000256" key="3">
    <source>
        <dbReference type="ARBA" id="ARBA00002728"/>
    </source>
</evidence>
<dbReference type="SUPFAM" id="SSF51621">
    <property type="entry name" value="Phosphoenolpyruvate/pyruvate domain"/>
    <property type="match status" value="1"/>
</dbReference>
<dbReference type="PIRSF" id="PIRSF000732">
    <property type="entry name" value="PTS_enzyme_I"/>
    <property type="match status" value="1"/>
</dbReference>
<dbReference type="NCBIfam" id="TIGR01417">
    <property type="entry name" value="PTS_I_fam"/>
    <property type="match status" value="1"/>
</dbReference>
<gene>
    <name evidence="24" type="ORF">C7459_11975</name>
</gene>
<feature type="active site" description="Proton donor" evidence="18">
    <location>
        <position position="508"/>
    </location>
</feature>
<dbReference type="InterPro" id="IPR024692">
    <property type="entry name" value="PTS_EI"/>
</dbReference>
<dbReference type="GO" id="GO:0009401">
    <property type="term" value="P:phosphoenolpyruvate-dependent sugar phosphotransferase system"/>
    <property type="evidence" value="ECO:0007669"/>
    <property type="project" value="UniProtKB-KW"/>
</dbReference>
<keyword evidence="11 17" id="KW-0808">Transferase</keyword>
<dbReference type="Pfam" id="PF00391">
    <property type="entry name" value="PEP-utilizers"/>
    <property type="match status" value="1"/>
</dbReference>
<evidence type="ECO:0000256" key="2">
    <source>
        <dbReference type="ARBA" id="ARBA00001946"/>
    </source>
</evidence>
<evidence type="ECO:0000256" key="9">
    <source>
        <dbReference type="ARBA" id="ARBA00022490"/>
    </source>
</evidence>
<evidence type="ECO:0000313" key="24">
    <source>
        <dbReference type="EMBL" id="PWK06651.1"/>
    </source>
</evidence>
<dbReference type="InterPro" id="IPR040442">
    <property type="entry name" value="Pyrv_kinase-like_dom_sf"/>
</dbReference>
<dbReference type="PANTHER" id="PTHR46244">
    <property type="entry name" value="PHOSPHOENOLPYRUVATE-PROTEIN PHOSPHOTRANSFERASE"/>
    <property type="match status" value="1"/>
</dbReference>
<keyword evidence="13 17" id="KW-0479">Metal-binding</keyword>
<dbReference type="PRINTS" id="PR01736">
    <property type="entry name" value="PHPHTRNFRASE"/>
</dbReference>
<evidence type="ECO:0000256" key="18">
    <source>
        <dbReference type="PIRSR" id="PIRSR000732-1"/>
    </source>
</evidence>
<evidence type="ECO:0000259" key="23">
    <source>
        <dbReference type="Pfam" id="PF05524"/>
    </source>
</evidence>
<dbReference type="SUPFAM" id="SSF47831">
    <property type="entry name" value="Enzyme I of the PEP:sugar phosphotransferase system HPr-binding (sub)domain"/>
    <property type="match status" value="1"/>
</dbReference>
<keyword evidence="14 17" id="KW-0418">Kinase</keyword>
<keyword evidence="9 17" id="KW-0963">Cytoplasm</keyword>
<comment type="function">
    <text evidence="3 17">General (non sugar-specific) component of the phosphoenolpyruvate-dependent sugar phosphotransferase system (sugar PTS). This major carbohydrate active-transport system catalyzes the phosphorylation of incoming sugar substrates concomitantly with their translocation across the cell membrane. Enzyme I transfers the phosphoryl group from phosphoenolpyruvate (PEP) to the phosphoryl carrier protein (HPr).</text>
</comment>
<protein>
    <recommendedName>
        <fullName evidence="7 17">Phosphoenolpyruvate-protein phosphotransferase</fullName>
        <ecNumber evidence="6 17">2.7.3.9</ecNumber>
    </recommendedName>
    <alternativeName>
        <fullName evidence="16 17">Phosphotransferase system, enzyme I</fullName>
    </alternativeName>
</protein>
<keyword evidence="10 17" id="KW-0762">Sugar transport</keyword>
<comment type="catalytic activity">
    <reaction evidence="1 17">
        <text>L-histidyl-[protein] + phosphoenolpyruvate = N(pros)-phospho-L-histidyl-[protein] + pyruvate</text>
        <dbReference type="Rhea" id="RHEA:23880"/>
        <dbReference type="Rhea" id="RHEA-COMP:9745"/>
        <dbReference type="Rhea" id="RHEA-COMP:9746"/>
        <dbReference type="ChEBI" id="CHEBI:15361"/>
        <dbReference type="ChEBI" id="CHEBI:29979"/>
        <dbReference type="ChEBI" id="CHEBI:58702"/>
        <dbReference type="ChEBI" id="CHEBI:64837"/>
        <dbReference type="EC" id="2.7.3.9"/>
    </reaction>
</comment>
<dbReference type="InterPro" id="IPR008731">
    <property type="entry name" value="PTS_EIN"/>
</dbReference>
<dbReference type="Proteomes" id="UP000245634">
    <property type="component" value="Unassembled WGS sequence"/>
</dbReference>
<dbReference type="InterPro" id="IPR015813">
    <property type="entry name" value="Pyrv/PenolPyrv_kinase-like_dom"/>
</dbReference>
<dbReference type="InterPro" id="IPR036618">
    <property type="entry name" value="PtsI_HPr-bd_sf"/>
</dbReference>
<dbReference type="InterPro" id="IPR006318">
    <property type="entry name" value="PTS_EI-like"/>
</dbReference>
<feature type="binding site" evidence="20">
    <location>
        <position position="461"/>
    </location>
    <ligand>
        <name>Mg(2+)</name>
        <dbReference type="ChEBI" id="CHEBI:18420"/>
    </ligand>
</feature>
<sequence>MSEQRIQGLGVSAGTRIGRVHLYRPQAATDSLSRKQVAEADVPAELERLRAAKEQSLEQLQALVEKTKQSLGADKAVILEGQTSILADPTFFPEMEKRIQGQLVSAELAVDQVVEQIAGLFESLPQEYMRERAADVRDVGKRLRTNLGGNSGVSLADIQQEVVLVADDLTPSDTVQLDKTYILGIVTRTGGKTSHTAILAKSLGIPAVLGIGAALDTIEQGDLLLLDGNTGACVLHPLESTVEEARRRMEDEHHQSQALSVYANQPAVTRDGHQIEVVANIGTTLESRSSLAEGAEGIGLFRTEFLFMNATSMPTEEEQFAAYREVAENLQGHPVVIRTLDIGGDKELPYLELPKELNPFLGYRAIRLCLDRPEILLTQLRAILRASVHGQLKVMFPMISNLQEWRQAKALWLQAQEQLRAEGVAFADGIEVGMMVEIPSAALLADQFAKEVDFFSIGTNDLVQYTVAVDRMNEKVADLYDYFHPAVLRLIQMVIEAGHREGKWTGMCGGMAGDPQATPLLLGLGLDEWSMDAGSIAKIKHAVHGLHRADCVALAQRLLTLGTAPEIRTELQTYLQQPE</sequence>
<comment type="caution">
    <text evidence="24">The sequence shown here is derived from an EMBL/GenBank/DDBJ whole genome shotgun (WGS) entry which is preliminary data.</text>
</comment>
<dbReference type="InterPro" id="IPR008279">
    <property type="entry name" value="PEP-util_enz_mobile_dom"/>
</dbReference>
<proteinExistence type="inferred from homology"/>
<dbReference type="AlphaFoldDB" id="A0A316D5E5"/>
<dbReference type="Gene3D" id="1.10.274.10">
    <property type="entry name" value="PtsI, HPr-binding domain"/>
    <property type="match status" value="1"/>
</dbReference>
<evidence type="ECO:0000256" key="7">
    <source>
        <dbReference type="ARBA" id="ARBA00016544"/>
    </source>
</evidence>
<accession>A0A316D5E5</accession>
<evidence type="ECO:0000256" key="4">
    <source>
        <dbReference type="ARBA" id="ARBA00004496"/>
    </source>
</evidence>
<evidence type="ECO:0000256" key="17">
    <source>
        <dbReference type="PIRNR" id="PIRNR000732"/>
    </source>
</evidence>
<dbReference type="EC" id="2.7.3.9" evidence="6 17"/>
<name>A0A316D5E5_9BACL</name>